<comment type="caution">
    <text evidence="2">The sequence shown here is derived from an EMBL/GenBank/DDBJ whole genome shotgun (WGS) entry which is preliminary data.</text>
</comment>
<accession>A0ABP5Z7H3</accession>
<organism evidence="2 3">
    <name type="scientific">Streptomyces longisporus</name>
    <dbReference type="NCBI Taxonomy" id="1948"/>
    <lineage>
        <taxon>Bacteria</taxon>
        <taxon>Bacillati</taxon>
        <taxon>Actinomycetota</taxon>
        <taxon>Actinomycetes</taxon>
        <taxon>Kitasatosporales</taxon>
        <taxon>Streptomycetaceae</taxon>
        <taxon>Streptomyces</taxon>
    </lineage>
</organism>
<evidence type="ECO:0000313" key="3">
    <source>
        <dbReference type="Proteomes" id="UP001501777"/>
    </source>
</evidence>
<name>A0ABP5Z7H3_STRLO</name>
<reference evidence="3" key="1">
    <citation type="journal article" date="2019" name="Int. J. Syst. Evol. Microbiol.">
        <title>The Global Catalogue of Microorganisms (GCM) 10K type strain sequencing project: providing services to taxonomists for standard genome sequencing and annotation.</title>
        <authorList>
            <consortium name="The Broad Institute Genomics Platform"/>
            <consortium name="The Broad Institute Genome Sequencing Center for Infectious Disease"/>
            <person name="Wu L."/>
            <person name="Ma J."/>
        </authorList>
    </citation>
    <scope>NUCLEOTIDE SEQUENCE [LARGE SCALE GENOMIC DNA]</scope>
    <source>
        <strain evidence="3">JCM 4395</strain>
    </source>
</reference>
<dbReference type="EMBL" id="BAAASG010000008">
    <property type="protein sequence ID" value="GAA2493818.1"/>
    <property type="molecule type" value="Genomic_DNA"/>
</dbReference>
<protein>
    <submittedName>
        <fullName evidence="2">Uncharacterized protein</fullName>
    </submittedName>
</protein>
<feature type="compositionally biased region" description="Low complexity" evidence="1">
    <location>
        <begin position="81"/>
        <end position="90"/>
    </location>
</feature>
<feature type="region of interest" description="Disordered" evidence="1">
    <location>
        <begin position="74"/>
        <end position="111"/>
    </location>
</feature>
<gene>
    <name evidence="2" type="ORF">GCM10010276_37450</name>
</gene>
<feature type="region of interest" description="Disordered" evidence="1">
    <location>
        <begin position="1"/>
        <end position="23"/>
    </location>
</feature>
<evidence type="ECO:0000313" key="2">
    <source>
        <dbReference type="EMBL" id="GAA2493818.1"/>
    </source>
</evidence>
<evidence type="ECO:0000256" key="1">
    <source>
        <dbReference type="SAM" id="MobiDB-lite"/>
    </source>
</evidence>
<dbReference type="Proteomes" id="UP001501777">
    <property type="component" value="Unassembled WGS sequence"/>
</dbReference>
<sequence length="111" mass="11509">MQQQVAGAPHRAHAAATEPGLQLEAAVDDPSVGVPVAHGEEHKVRETRLRTLAGLRQSAAPNQDADLELAVGARDFGPAQTETTGDNTTRGTERSSPPQRLSSAPVAVKAG</sequence>
<proteinExistence type="predicted"/>
<keyword evidence="3" id="KW-1185">Reference proteome</keyword>